<dbReference type="InterPro" id="IPR001610">
    <property type="entry name" value="PAC"/>
</dbReference>
<keyword evidence="3" id="KW-0808">Transferase</keyword>
<evidence type="ECO:0000313" key="12">
    <source>
        <dbReference type="Proteomes" id="UP000603602"/>
    </source>
</evidence>
<dbReference type="SUPFAM" id="SSF103190">
    <property type="entry name" value="Sensory domain-like"/>
    <property type="match status" value="1"/>
</dbReference>
<evidence type="ECO:0000313" key="11">
    <source>
        <dbReference type="EMBL" id="MBD8502128.1"/>
    </source>
</evidence>
<keyword evidence="6" id="KW-0067">ATP-binding</keyword>
<dbReference type="InterPro" id="IPR000700">
    <property type="entry name" value="PAS-assoc_C"/>
</dbReference>
<dbReference type="SMART" id="SM00086">
    <property type="entry name" value="PAC"/>
    <property type="match status" value="2"/>
</dbReference>
<evidence type="ECO:0000259" key="8">
    <source>
        <dbReference type="PROSITE" id="PS50112"/>
    </source>
</evidence>
<dbReference type="SUPFAM" id="SSF55073">
    <property type="entry name" value="Nucleotide cyclase"/>
    <property type="match status" value="1"/>
</dbReference>
<dbReference type="InterPro" id="IPR000014">
    <property type="entry name" value="PAS"/>
</dbReference>
<evidence type="ECO:0000256" key="2">
    <source>
        <dbReference type="ARBA" id="ARBA00022553"/>
    </source>
</evidence>
<dbReference type="PROSITE" id="PS50112">
    <property type="entry name" value="PAS"/>
    <property type="match status" value="1"/>
</dbReference>
<dbReference type="PANTHER" id="PTHR44757">
    <property type="entry name" value="DIGUANYLATE CYCLASE DGCP"/>
    <property type="match status" value="1"/>
</dbReference>
<dbReference type="CDD" id="cd00130">
    <property type="entry name" value="PAS"/>
    <property type="match status" value="2"/>
</dbReference>
<feature type="domain" description="PAC" evidence="9">
    <location>
        <begin position="574"/>
        <end position="626"/>
    </location>
</feature>
<evidence type="ECO:0000256" key="7">
    <source>
        <dbReference type="ARBA" id="ARBA00023012"/>
    </source>
</evidence>
<dbReference type="EMBL" id="JACYTO010000001">
    <property type="protein sequence ID" value="MBD8502128.1"/>
    <property type="molecule type" value="Genomic_DNA"/>
</dbReference>
<evidence type="ECO:0000256" key="3">
    <source>
        <dbReference type="ARBA" id="ARBA00022679"/>
    </source>
</evidence>
<organism evidence="11 12">
    <name type="scientific">Thauera sedimentorum</name>
    <dbReference type="NCBI Taxonomy" id="2767595"/>
    <lineage>
        <taxon>Bacteria</taxon>
        <taxon>Pseudomonadati</taxon>
        <taxon>Pseudomonadota</taxon>
        <taxon>Betaproteobacteria</taxon>
        <taxon>Rhodocyclales</taxon>
        <taxon>Zoogloeaceae</taxon>
        <taxon>Thauera</taxon>
    </lineage>
</organism>
<name>A0ABR9B6X5_9RHOO</name>
<dbReference type="Gene3D" id="3.30.70.270">
    <property type="match status" value="1"/>
</dbReference>
<protein>
    <submittedName>
        <fullName evidence="11">Diguanylate cyclase</fullName>
    </submittedName>
</protein>
<dbReference type="InterPro" id="IPR000160">
    <property type="entry name" value="GGDEF_dom"/>
</dbReference>
<dbReference type="Proteomes" id="UP000603602">
    <property type="component" value="Unassembled WGS sequence"/>
</dbReference>
<evidence type="ECO:0000259" key="10">
    <source>
        <dbReference type="PROSITE" id="PS50887"/>
    </source>
</evidence>
<accession>A0ABR9B6X5</accession>
<dbReference type="NCBIfam" id="TIGR00229">
    <property type="entry name" value="sensory_box"/>
    <property type="match status" value="2"/>
</dbReference>
<dbReference type="Pfam" id="PF14827">
    <property type="entry name" value="dCache_3"/>
    <property type="match status" value="1"/>
</dbReference>
<dbReference type="InterPro" id="IPR029787">
    <property type="entry name" value="Nucleotide_cyclase"/>
</dbReference>
<keyword evidence="2" id="KW-0597">Phosphoprotein</keyword>
<dbReference type="SMART" id="SM00091">
    <property type="entry name" value="PAS"/>
    <property type="match status" value="3"/>
</dbReference>
<sequence length="925" mass="103876">MRRLSFPVVATLASILLALIYAAFGVLLWQHDREELDQALANESSALRTTFEVALSDLQQQMLTLASMVAADPQVRSLFQRGKDAVDAEGGGPGGERAAQWRDALYRHVAPAWSDMQKQYGLRQLHFQFGPGSLSYLRVHTPQKFGDRMDGLRHIIEDVNRDHEARVGFETGRIYSGVRGVVPVWATADDGARSYIGALEAGTSFDTQLERLDRQVGAGFAVLLKQEHVEDAVWNQFRPLNGPHEEQGCKCYLEAASRDEVRAWMAAAALPRLQAAETLSHVLRWEGKDWHLTRFPLRDYLGSVDPARAAVGSVLVWRDKTAVLATWRDHQRVTAAMLFGAYLLSQGLLLWLLRTTRRGLLQRIDEATAALRVSEDMLRRAQSVARLGSWEVDARNKRLEWSAETYRIFGLPPDTPADYPTFLEHVHPDDRAEVDAAWRAALAGAPYDIEHRIVVNGETRWVHEMAELVRDEHGRLVSALGTVQDVTALKCVELELRASEERYRSTFAAVEDGLWDWHIPTNAVFWDERSFHMLGHPAEAFPVTFETWQNLLHPDDLQPATESVRRQLARGEVFVAEFRYRCADGGWLWVQSRGKVVQWNGKEPVRMVGTHTDISARKRAEEALLTARARLATVIENFHGGILLEDEQRKVLLTNQTFCDLLAPFDTPETLTGAPSAEVLDRATGRFAAPQQFSESTARLLERREARVGEELLMSDGRALERDCLPILDGERFLGHLWLYRDITERKTRERELHRLATTDLLTGLPNRRHFLERVDQELGRFRRFGTPAALLMVDIDHFKQVNDRHGHATGDAVLRHFADIAGSGLRRIDLLGRLGGEEFAALLPGTDADGARLLAERLRLKVAGTPCELGETRVKVTISIGITLLHPGDTGSDLPLARADAALYRAKEAGRNRVEAELLLSAPA</sequence>
<dbReference type="Pfam" id="PF08448">
    <property type="entry name" value="PAS_4"/>
    <property type="match status" value="1"/>
</dbReference>
<dbReference type="Pfam" id="PF00990">
    <property type="entry name" value="GGDEF"/>
    <property type="match status" value="1"/>
</dbReference>
<evidence type="ECO:0000256" key="4">
    <source>
        <dbReference type="ARBA" id="ARBA00022741"/>
    </source>
</evidence>
<feature type="domain" description="PAC" evidence="9">
    <location>
        <begin position="445"/>
        <end position="498"/>
    </location>
</feature>
<dbReference type="InterPro" id="IPR029151">
    <property type="entry name" value="Sensor-like_sf"/>
</dbReference>
<dbReference type="InterPro" id="IPR029150">
    <property type="entry name" value="dCache_3"/>
</dbReference>
<dbReference type="CDD" id="cd01949">
    <property type="entry name" value="GGDEF"/>
    <property type="match status" value="1"/>
</dbReference>
<keyword evidence="12" id="KW-1185">Reference proteome</keyword>
<reference evidence="12" key="1">
    <citation type="submission" date="2023-07" db="EMBL/GenBank/DDBJ databases">
        <title>Thauera sp. CAU 1555 isolated from sand of Yaerae Beach.</title>
        <authorList>
            <person name="Kim W."/>
        </authorList>
    </citation>
    <scope>NUCLEOTIDE SEQUENCE [LARGE SCALE GENOMIC DNA]</scope>
    <source>
        <strain evidence="12">CAU 1555</strain>
    </source>
</reference>
<dbReference type="RefSeq" id="WP_187716924.1">
    <property type="nucleotide sequence ID" value="NZ_JACTAH010000001.1"/>
</dbReference>
<dbReference type="SUPFAM" id="SSF55785">
    <property type="entry name" value="PYP-like sensor domain (PAS domain)"/>
    <property type="match status" value="3"/>
</dbReference>
<dbReference type="SMART" id="SM00267">
    <property type="entry name" value="GGDEF"/>
    <property type="match status" value="1"/>
</dbReference>
<evidence type="ECO:0000256" key="6">
    <source>
        <dbReference type="ARBA" id="ARBA00022840"/>
    </source>
</evidence>
<dbReference type="InterPro" id="IPR035965">
    <property type="entry name" value="PAS-like_dom_sf"/>
</dbReference>
<dbReference type="PROSITE" id="PS50113">
    <property type="entry name" value="PAC"/>
    <property type="match status" value="2"/>
</dbReference>
<evidence type="ECO:0000256" key="5">
    <source>
        <dbReference type="ARBA" id="ARBA00022777"/>
    </source>
</evidence>
<dbReference type="InterPro" id="IPR013655">
    <property type="entry name" value="PAS_fold_3"/>
</dbReference>
<feature type="domain" description="GGDEF" evidence="10">
    <location>
        <begin position="787"/>
        <end position="920"/>
    </location>
</feature>
<gene>
    <name evidence="11" type="ORF">IFO67_04475</name>
</gene>
<dbReference type="PROSITE" id="PS50887">
    <property type="entry name" value="GGDEF"/>
    <property type="match status" value="1"/>
</dbReference>
<dbReference type="InterPro" id="IPR043128">
    <property type="entry name" value="Rev_trsase/Diguanyl_cyclase"/>
</dbReference>
<evidence type="ECO:0000256" key="1">
    <source>
        <dbReference type="ARBA" id="ARBA00004370"/>
    </source>
</evidence>
<keyword evidence="5" id="KW-0418">Kinase</keyword>
<dbReference type="Gene3D" id="3.30.450.20">
    <property type="entry name" value="PAS domain"/>
    <property type="match status" value="4"/>
</dbReference>
<keyword evidence="4" id="KW-0547">Nucleotide-binding</keyword>
<dbReference type="InterPro" id="IPR013656">
    <property type="entry name" value="PAS_4"/>
</dbReference>
<dbReference type="InterPro" id="IPR052155">
    <property type="entry name" value="Biofilm_reg_signaling"/>
</dbReference>
<dbReference type="Pfam" id="PF08447">
    <property type="entry name" value="PAS_3"/>
    <property type="match status" value="2"/>
</dbReference>
<dbReference type="NCBIfam" id="TIGR00254">
    <property type="entry name" value="GGDEF"/>
    <property type="match status" value="1"/>
</dbReference>
<proteinExistence type="predicted"/>
<comment type="subcellular location">
    <subcellularLocation>
        <location evidence="1">Membrane</location>
    </subcellularLocation>
</comment>
<feature type="domain" description="PAS" evidence="8">
    <location>
        <begin position="374"/>
        <end position="445"/>
    </location>
</feature>
<comment type="caution">
    <text evidence="11">The sequence shown here is derived from an EMBL/GenBank/DDBJ whole genome shotgun (WGS) entry which is preliminary data.</text>
</comment>
<dbReference type="Gene3D" id="2.10.70.100">
    <property type="match status" value="1"/>
</dbReference>
<dbReference type="PANTHER" id="PTHR44757:SF2">
    <property type="entry name" value="BIOFILM ARCHITECTURE MAINTENANCE PROTEIN MBAA"/>
    <property type="match status" value="1"/>
</dbReference>
<keyword evidence="7" id="KW-0902">Two-component regulatory system</keyword>
<evidence type="ECO:0000259" key="9">
    <source>
        <dbReference type="PROSITE" id="PS50113"/>
    </source>
</evidence>